<dbReference type="Proteomes" id="UP001330827">
    <property type="component" value="Chromosome"/>
</dbReference>
<dbReference type="SUPFAM" id="SSF53756">
    <property type="entry name" value="UDP-Glycosyltransferase/glycogen phosphorylase"/>
    <property type="match status" value="1"/>
</dbReference>
<dbReference type="EMBL" id="CP109114">
    <property type="protein sequence ID" value="WSC18152.1"/>
    <property type="molecule type" value="Genomic_DNA"/>
</dbReference>
<protein>
    <recommendedName>
        <fullName evidence="3">Glycosyl transferase family 4</fullName>
    </recommendedName>
</protein>
<sequence>MSHEVRVLLSADGPRGDGGPLPALAVRLRALGAEVRVCAPPPSSLPRYAAALIADLLGWRSWRPPRPRPMSG</sequence>
<gene>
    <name evidence="1" type="ORF">OIE64_31100</name>
</gene>
<reference evidence="1 2" key="1">
    <citation type="submission" date="2022-10" db="EMBL/GenBank/DDBJ databases">
        <title>The complete genomes of actinobacterial strains from the NBC collection.</title>
        <authorList>
            <person name="Joergensen T.S."/>
            <person name="Alvarez Arevalo M."/>
            <person name="Sterndorff E.B."/>
            <person name="Faurdal D."/>
            <person name="Vuksanovic O."/>
            <person name="Mourched A.-S."/>
            <person name="Charusanti P."/>
            <person name="Shaw S."/>
            <person name="Blin K."/>
            <person name="Weber T."/>
        </authorList>
    </citation>
    <scope>NUCLEOTIDE SEQUENCE [LARGE SCALE GENOMIC DNA]</scope>
    <source>
        <strain evidence="1 2">NBC 01769</strain>
    </source>
</reference>
<evidence type="ECO:0008006" key="3">
    <source>
        <dbReference type="Google" id="ProtNLM"/>
    </source>
</evidence>
<evidence type="ECO:0000313" key="2">
    <source>
        <dbReference type="Proteomes" id="UP001330827"/>
    </source>
</evidence>
<evidence type="ECO:0000313" key="1">
    <source>
        <dbReference type="EMBL" id="WSC18152.1"/>
    </source>
</evidence>
<dbReference type="RefSeq" id="WP_145762479.1">
    <property type="nucleotide sequence ID" value="NZ_CP109114.1"/>
</dbReference>
<dbReference type="Gene3D" id="3.40.50.2000">
    <property type="entry name" value="Glycogen Phosphorylase B"/>
    <property type="match status" value="1"/>
</dbReference>
<keyword evidence="2" id="KW-1185">Reference proteome</keyword>
<proteinExistence type="predicted"/>
<accession>A0ABZ1GDW0</accession>
<name>A0ABZ1GDW0_9ACTN</name>
<organism evidence="1 2">
    <name type="scientific">Streptomyces brevispora</name>
    <dbReference type="NCBI Taxonomy" id="887462"/>
    <lineage>
        <taxon>Bacteria</taxon>
        <taxon>Bacillati</taxon>
        <taxon>Actinomycetota</taxon>
        <taxon>Actinomycetes</taxon>
        <taxon>Kitasatosporales</taxon>
        <taxon>Streptomycetaceae</taxon>
        <taxon>Streptomyces</taxon>
    </lineage>
</organism>